<dbReference type="EMBL" id="KI894018">
    <property type="protein sequence ID" value="OCF30161.1"/>
    <property type="molecule type" value="Genomic_DNA"/>
</dbReference>
<feature type="coiled-coil region" evidence="5">
    <location>
        <begin position="55"/>
        <end position="82"/>
    </location>
</feature>
<dbReference type="VEuPathDB" id="FungiDB:I302_01680"/>
<reference evidence="8" key="2">
    <citation type="submission" date="2013-07" db="EMBL/GenBank/DDBJ databases">
        <authorList>
            <consortium name="The Broad Institute Genome Sequencing Platform"/>
            <person name="Cuomo C."/>
            <person name="Litvintseva A."/>
            <person name="Chen Y."/>
            <person name="Heitman J."/>
            <person name="Sun S."/>
            <person name="Springer D."/>
            <person name="Dromer F."/>
            <person name="Young S.K."/>
            <person name="Zeng Q."/>
            <person name="Gargeya S."/>
            <person name="Fitzgerald M."/>
            <person name="Abouelleil A."/>
            <person name="Alvarado L."/>
            <person name="Berlin A.M."/>
            <person name="Chapman S.B."/>
            <person name="Dewar J."/>
            <person name="Goldberg J."/>
            <person name="Griggs A."/>
            <person name="Gujja S."/>
            <person name="Hansen M."/>
            <person name="Howarth C."/>
            <person name="Imamovic A."/>
            <person name="Larimer J."/>
            <person name="McCowan C."/>
            <person name="Murphy C."/>
            <person name="Pearson M."/>
            <person name="Priest M."/>
            <person name="Roberts A."/>
            <person name="Saif S."/>
            <person name="Shea T."/>
            <person name="Sykes S."/>
            <person name="Wortman J."/>
            <person name="Nusbaum C."/>
            <person name="Birren B."/>
        </authorList>
    </citation>
    <scope>NUCLEOTIDE SEQUENCE</scope>
    <source>
        <strain evidence="8">CBS 10118</strain>
    </source>
</reference>
<dbReference type="EMBL" id="CP144541">
    <property type="protein sequence ID" value="WVW80993.1"/>
    <property type="molecule type" value="Genomic_DNA"/>
</dbReference>
<proteinExistence type="inferred from homology"/>
<reference evidence="7" key="1">
    <citation type="submission" date="2013-07" db="EMBL/GenBank/DDBJ databases">
        <title>The Genome Sequence of Cryptococcus bestiolae CBS10118.</title>
        <authorList>
            <consortium name="The Broad Institute Genome Sequencing Platform"/>
            <person name="Cuomo C."/>
            <person name="Litvintseva A."/>
            <person name="Chen Y."/>
            <person name="Heitman J."/>
            <person name="Sun S."/>
            <person name="Springer D."/>
            <person name="Dromer F."/>
            <person name="Young S.K."/>
            <person name="Zeng Q."/>
            <person name="Gargeya S."/>
            <person name="Fitzgerald M."/>
            <person name="Abouelleil A."/>
            <person name="Alvarado L."/>
            <person name="Berlin A.M."/>
            <person name="Chapman S.B."/>
            <person name="Dewar J."/>
            <person name="Goldberg J."/>
            <person name="Griggs A."/>
            <person name="Gujja S."/>
            <person name="Hansen M."/>
            <person name="Howarth C."/>
            <person name="Imamovic A."/>
            <person name="Larimer J."/>
            <person name="McCowan C."/>
            <person name="Murphy C."/>
            <person name="Pearson M."/>
            <person name="Priest M."/>
            <person name="Roberts A."/>
            <person name="Saif S."/>
            <person name="Shea T."/>
            <person name="Sykes S."/>
            <person name="Wortman J."/>
            <person name="Nusbaum C."/>
            <person name="Birren B."/>
        </authorList>
    </citation>
    <scope>NUCLEOTIDE SEQUENCE [LARGE SCALE GENOMIC DNA]</scope>
    <source>
        <strain evidence="7">CBS 10118</strain>
    </source>
</reference>
<evidence type="ECO:0000256" key="6">
    <source>
        <dbReference type="SAM" id="MobiDB-lite"/>
    </source>
</evidence>
<feature type="compositionally biased region" description="Basic and acidic residues" evidence="6">
    <location>
        <begin position="42"/>
        <end position="51"/>
    </location>
</feature>
<dbReference type="OrthoDB" id="5532350at2759"/>
<evidence type="ECO:0000256" key="4">
    <source>
        <dbReference type="RuleBase" id="RU368087"/>
    </source>
</evidence>
<keyword evidence="5" id="KW-0175">Coiled coil</keyword>
<evidence type="ECO:0000313" key="9">
    <source>
        <dbReference type="Proteomes" id="UP000092730"/>
    </source>
</evidence>
<organism evidence="7">
    <name type="scientific">Kwoniella bestiolae CBS 10118</name>
    <dbReference type="NCBI Taxonomy" id="1296100"/>
    <lineage>
        <taxon>Eukaryota</taxon>
        <taxon>Fungi</taxon>
        <taxon>Dikarya</taxon>
        <taxon>Basidiomycota</taxon>
        <taxon>Agaricomycotina</taxon>
        <taxon>Tremellomycetes</taxon>
        <taxon>Tremellales</taxon>
        <taxon>Cryptococcaceae</taxon>
        <taxon>Kwoniella</taxon>
    </lineage>
</organism>
<feature type="region of interest" description="Disordered" evidence="6">
    <location>
        <begin position="29"/>
        <end position="51"/>
    </location>
</feature>
<sequence length="87" mass="9661">MSVLRTTSTARLIALRAPAPMFVRNYSPDTRAEGATASSTSFKEREQASESKYIKEHEAQKLKAAKEKLAHAQAEVDKQQKIVDGQK</sequence>
<dbReference type="KEGG" id="kbi:30206079"/>
<dbReference type="Gene3D" id="1.20.5.500">
    <property type="entry name" value="Single helix bin"/>
    <property type="match status" value="1"/>
</dbReference>
<reference evidence="8" key="4">
    <citation type="submission" date="2024-02" db="EMBL/GenBank/DDBJ databases">
        <title>Comparative genomics of Cryptococcus and Kwoniella reveals pathogenesis evolution and contrasting modes of karyotype evolution via chromosome fusion or intercentromeric recombination.</title>
        <authorList>
            <person name="Coelho M.A."/>
            <person name="David-Palma M."/>
            <person name="Shea T."/>
            <person name="Bowers K."/>
            <person name="McGinley-Smith S."/>
            <person name="Mohammad A.W."/>
            <person name="Gnirke A."/>
            <person name="Yurkov A.M."/>
            <person name="Nowrousian M."/>
            <person name="Sun S."/>
            <person name="Cuomo C.A."/>
            <person name="Heitman J."/>
        </authorList>
    </citation>
    <scope>NUCLEOTIDE SEQUENCE</scope>
    <source>
        <strain evidence="8">CBS 10118</strain>
    </source>
</reference>
<accession>A0A1B9GGS9</accession>
<comment type="function">
    <text evidence="4">Inhibits the enzyme activity of ATPase.</text>
</comment>
<evidence type="ECO:0000256" key="1">
    <source>
        <dbReference type="ARBA" id="ARBA00004173"/>
    </source>
</evidence>
<protein>
    <recommendedName>
        <fullName evidence="4">ATPase inhibitor, mitochondrial</fullName>
    </recommendedName>
</protein>
<reference evidence="7" key="3">
    <citation type="submission" date="2014-01" db="EMBL/GenBank/DDBJ databases">
        <title>Evolution of pathogenesis and genome organization in the Tremellales.</title>
        <authorList>
            <person name="Cuomo C."/>
            <person name="Litvintseva A."/>
            <person name="Heitman J."/>
            <person name="Chen Y."/>
            <person name="Sun S."/>
            <person name="Springer D."/>
            <person name="Dromer F."/>
            <person name="Young S."/>
            <person name="Zeng Q."/>
            <person name="Chapman S."/>
            <person name="Gujja S."/>
            <person name="Saif S."/>
            <person name="Birren B."/>
        </authorList>
    </citation>
    <scope>NUCLEOTIDE SEQUENCE</scope>
    <source>
        <strain evidence="7">CBS 10118</strain>
    </source>
</reference>
<dbReference type="Pfam" id="PF04568">
    <property type="entry name" value="IATP"/>
    <property type="match status" value="1"/>
</dbReference>
<evidence type="ECO:0000256" key="5">
    <source>
        <dbReference type="SAM" id="Coils"/>
    </source>
</evidence>
<dbReference type="Proteomes" id="UP000092730">
    <property type="component" value="Chromosome 1"/>
</dbReference>
<name>A0A1B9GGS9_9TREE</name>
<evidence type="ECO:0000313" key="8">
    <source>
        <dbReference type="EMBL" id="WVW80993.1"/>
    </source>
</evidence>
<dbReference type="RefSeq" id="XP_019051231.1">
    <property type="nucleotide sequence ID" value="XM_019188353.1"/>
</dbReference>
<keyword evidence="9" id="KW-1185">Reference proteome</keyword>
<evidence type="ECO:0000256" key="2">
    <source>
        <dbReference type="ARBA" id="ARBA00010901"/>
    </source>
</evidence>
<comment type="similarity">
    <text evidence="2 4">Belongs to the ATPase inhibitor family.</text>
</comment>
<dbReference type="STRING" id="1296100.A0A1B9GGS9"/>
<gene>
    <name evidence="7" type="ORF">I302_01680</name>
    <name evidence="8" type="ORF">I302_102984</name>
</gene>
<comment type="subcellular location">
    <subcellularLocation>
        <location evidence="1">Mitochondrion</location>
    </subcellularLocation>
</comment>
<evidence type="ECO:0000313" key="7">
    <source>
        <dbReference type="EMBL" id="OCF30161.1"/>
    </source>
</evidence>
<dbReference type="GO" id="GO:0005739">
    <property type="term" value="C:mitochondrion"/>
    <property type="evidence" value="ECO:0007669"/>
    <property type="project" value="UniProtKB-SubCell"/>
</dbReference>
<dbReference type="InterPro" id="IPR007648">
    <property type="entry name" value="ATPase_inhibitor_mt"/>
</dbReference>
<keyword evidence="3" id="KW-0496">Mitochondrion</keyword>
<dbReference type="GO" id="GO:0042030">
    <property type="term" value="F:ATPase inhibitor activity"/>
    <property type="evidence" value="ECO:0007669"/>
    <property type="project" value="InterPro"/>
</dbReference>
<evidence type="ECO:0000256" key="3">
    <source>
        <dbReference type="ARBA" id="ARBA00023128"/>
    </source>
</evidence>
<dbReference type="AlphaFoldDB" id="A0A1B9GGS9"/>
<dbReference type="GeneID" id="30206079"/>